<evidence type="ECO:0000313" key="3">
    <source>
        <dbReference type="EMBL" id="KAF4305197.1"/>
    </source>
</evidence>
<keyword evidence="4" id="KW-1185">Reference proteome</keyword>
<organism evidence="2 4">
    <name type="scientific">Botryosphaeria dothidea</name>
    <dbReference type="NCBI Taxonomy" id="55169"/>
    <lineage>
        <taxon>Eukaryota</taxon>
        <taxon>Fungi</taxon>
        <taxon>Dikarya</taxon>
        <taxon>Ascomycota</taxon>
        <taxon>Pezizomycotina</taxon>
        <taxon>Dothideomycetes</taxon>
        <taxon>Dothideomycetes incertae sedis</taxon>
        <taxon>Botryosphaeriales</taxon>
        <taxon>Botryosphaeriaceae</taxon>
        <taxon>Botryosphaeria</taxon>
    </lineage>
</organism>
<protein>
    <submittedName>
        <fullName evidence="2">Uncharacterized protein</fullName>
    </submittedName>
</protein>
<sequence>MAAAENPDDTNPWALFNQETIRLDSPSWQFTPKQNYFNGPMSVDSQQQQMPVDTTMGVQGPVIAPGANGPAGPEQWPPALMRLFGSGEFEIDPENGEPINDVM</sequence>
<name>A0A8H4IHW0_9PEZI</name>
<dbReference type="EMBL" id="WWBZ02000082">
    <property type="protein sequence ID" value="KAF4300757.1"/>
    <property type="molecule type" value="Genomic_DNA"/>
</dbReference>
<proteinExistence type="predicted"/>
<reference evidence="2 4" key="1">
    <citation type="submission" date="2020-04" db="EMBL/GenBank/DDBJ databases">
        <title>Genome Assembly and Annotation of Botryosphaeria dothidea sdau 11-99, a Latent Pathogen of Apple Fruit Ring Rot in China.</title>
        <authorList>
            <person name="Yu C."/>
            <person name="Diao Y."/>
            <person name="Lu Q."/>
            <person name="Zhao J."/>
            <person name="Cui S."/>
            <person name="Peng C."/>
            <person name="He B."/>
            <person name="Liu H."/>
        </authorList>
    </citation>
    <scope>NUCLEOTIDE SEQUENCE [LARGE SCALE GENOMIC DNA]</scope>
    <source>
        <strain evidence="4">sdau11-99</strain>
        <strain evidence="2">Sdau11-99</strain>
    </source>
</reference>
<evidence type="ECO:0000313" key="4">
    <source>
        <dbReference type="Proteomes" id="UP000572817"/>
    </source>
</evidence>
<comment type="caution">
    <text evidence="2">The sequence shown here is derived from an EMBL/GenBank/DDBJ whole genome shotgun (WGS) entry which is preliminary data.</text>
</comment>
<feature type="region of interest" description="Disordered" evidence="1">
    <location>
        <begin position="56"/>
        <end position="77"/>
    </location>
</feature>
<dbReference type="Proteomes" id="UP000572817">
    <property type="component" value="Unassembled WGS sequence"/>
</dbReference>
<dbReference type="AlphaFoldDB" id="A0A8H4IHW0"/>
<gene>
    <name evidence="3" type="ORF">GTA08_BOTSDO06925</name>
    <name evidence="2" type="ORF">GTA08_BOTSDO11117</name>
</gene>
<accession>A0A8H4IHW0</accession>
<dbReference type="EMBL" id="WWBZ02000040">
    <property type="protein sequence ID" value="KAF4305197.1"/>
    <property type="molecule type" value="Genomic_DNA"/>
</dbReference>
<evidence type="ECO:0000256" key="1">
    <source>
        <dbReference type="SAM" id="MobiDB-lite"/>
    </source>
</evidence>
<evidence type="ECO:0000313" key="2">
    <source>
        <dbReference type="EMBL" id="KAF4300757.1"/>
    </source>
</evidence>